<evidence type="ECO:0000313" key="2">
    <source>
        <dbReference type="EMBL" id="KAK6974997.1"/>
    </source>
</evidence>
<sequence>MSTINLPPTSQDAPQPTDKEVEEELCLLDLEDADSLLEHVQDLISQHLDEFPEDQIDDEATRYAAKMTKASITDGTRNGHVRIIRHYITFHLRRNKKWDAKRVDEQTPGDITAFITQKCGPPEEGFEGRKAWPPNPLPSGLTIHGWARKNKGKIWGSFFVCKGTVHCMSPDLSSAQRRAGTVRYVAFLLAWLMLLRIDEVIKLRFENIDKVPGERKFVDVSLNTRKQGFFTTSQKSRNEFMQRNHLFVANKA</sequence>
<evidence type="ECO:0000313" key="3">
    <source>
        <dbReference type="Proteomes" id="UP001362999"/>
    </source>
</evidence>
<dbReference type="EMBL" id="JAWWNJ010000176">
    <property type="protein sequence ID" value="KAK6974997.1"/>
    <property type="molecule type" value="Genomic_DNA"/>
</dbReference>
<gene>
    <name evidence="2" type="ORF">R3P38DRAFT_3238309</name>
</gene>
<feature type="region of interest" description="Disordered" evidence="1">
    <location>
        <begin position="1"/>
        <end position="20"/>
    </location>
</feature>
<feature type="compositionally biased region" description="Polar residues" evidence="1">
    <location>
        <begin position="1"/>
        <end position="14"/>
    </location>
</feature>
<dbReference type="AlphaFoldDB" id="A0AAV9Z9D5"/>
<dbReference type="Proteomes" id="UP001362999">
    <property type="component" value="Unassembled WGS sequence"/>
</dbReference>
<protein>
    <submittedName>
        <fullName evidence="2">Uncharacterized protein</fullName>
    </submittedName>
</protein>
<keyword evidence="3" id="KW-1185">Reference proteome</keyword>
<name>A0AAV9Z9D5_9AGAR</name>
<reference evidence="2 3" key="1">
    <citation type="journal article" date="2024" name="J Genomics">
        <title>Draft genome sequencing and assembly of Favolaschia claudopus CIRM-BRFM 2984 isolated from oak limbs.</title>
        <authorList>
            <person name="Navarro D."/>
            <person name="Drula E."/>
            <person name="Chaduli D."/>
            <person name="Cazenave R."/>
            <person name="Ahrendt S."/>
            <person name="Wang J."/>
            <person name="Lipzen A."/>
            <person name="Daum C."/>
            <person name="Barry K."/>
            <person name="Grigoriev I.V."/>
            <person name="Favel A."/>
            <person name="Rosso M.N."/>
            <person name="Martin F."/>
        </authorList>
    </citation>
    <scope>NUCLEOTIDE SEQUENCE [LARGE SCALE GENOMIC DNA]</scope>
    <source>
        <strain evidence="2 3">CIRM-BRFM 2984</strain>
    </source>
</reference>
<organism evidence="2 3">
    <name type="scientific">Favolaschia claudopus</name>
    <dbReference type="NCBI Taxonomy" id="2862362"/>
    <lineage>
        <taxon>Eukaryota</taxon>
        <taxon>Fungi</taxon>
        <taxon>Dikarya</taxon>
        <taxon>Basidiomycota</taxon>
        <taxon>Agaricomycotina</taxon>
        <taxon>Agaricomycetes</taxon>
        <taxon>Agaricomycetidae</taxon>
        <taxon>Agaricales</taxon>
        <taxon>Marasmiineae</taxon>
        <taxon>Mycenaceae</taxon>
        <taxon>Favolaschia</taxon>
    </lineage>
</organism>
<comment type="caution">
    <text evidence="2">The sequence shown here is derived from an EMBL/GenBank/DDBJ whole genome shotgun (WGS) entry which is preliminary data.</text>
</comment>
<accession>A0AAV9Z9D5</accession>
<evidence type="ECO:0000256" key="1">
    <source>
        <dbReference type="SAM" id="MobiDB-lite"/>
    </source>
</evidence>
<proteinExistence type="predicted"/>